<name>A0A7X6DHC0_9BURK</name>
<comment type="caution">
    <text evidence="1">The sequence shown here is derived from an EMBL/GenBank/DDBJ whole genome shotgun (WGS) entry which is preliminary data.</text>
</comment>
<evidence type="ECO:0000313" key="2">
    <source>
        <dbReference type="Proteomes" id="UP000521868"/>
    </source>
</evidence>
<dbReference type="InterPro" id="IPR027417">
    <property type="entry name" value="P-loop_NTPase"/>
</dbReference>
<dbReference type="SUPFAM" id="SSF52540">
    <property type="entry name" value="P-loop containing nucleoside triphosphate hydrolases"/>
    <property type="match status" value="1"/>
</dbReference>
<evidence type="ECO:0000313" key="1">
    <source>
        <dbReference type="EMBL" id="NKE67140.1"/>
    </source>
</evidence>
<accession>A0A7X6DHC0</accession>
<keyword evidence="2" id="KW-1185">Reference proteome</keyword>
<dbReference type="RefSeq" id="WP_168108268.1">
    <property type="nucleotide sequence ID" value="NZ_VTOX01000005.1"/>
</dbReference>
<proteinExistence type="predicted"/>
<dbReference type="Gene3D" id="3.40.50.300">
    <property type="entry name" value="P-loop containing nucleotide triphosphate hydrolases"/>
    <property type="match status" value="1"/>
</dbReference>
<dbReference type="PANTHER" id="PTHR37807">
    <property type="entry name" value="OS07G0160300 PROTEIN"/>
    <property type="match status" value="1"/>
</dbReference>
<sequence length="167" mass="17352">MLIALTGLPGTGKTTIARLLAERLGAVHLRIDTIERALVASGSMSDVGAAGYEVAYGVAADNLGRGLSVVADCVNPVAASRRQWARVAAEAGRGCLMVHVVCSDAAEHRRRLATRTSDIAGQVLPSWEAVRGMRFEPVAGEALLLDTATLDPGRAADVVLQAVAGRP</sequence>
<dbReference type="Proteomes" id="UP000521868">
    <property type="component" value="Unassembled WGS sequence"/>
</dbReference>
<reference evidence="1 2" key="1">
    <citation type="journal article" date="2020" name="Nature">
        <title>Bacterial chemolithoautotrophy via manganese oxidation.</title>
        <authorList>
            <person name="Yu H."/>
            <person name="Leadbetter J.R."/>
        </authorList>
    </citation>
    <scope>NUCLEOTIDE SEQUENCE [LARGE SCALE GENOMIC DNA]</scope>
    <source>
        <strain evidence="1 2">RBP-1</strain>
    </source>
</reference>
<dbReference type="Pfam" id="PF13671">
    <property type="entry name" value="AAA_33"/>
    <property type="match status" value="1"/>
</dbReference>
<protein>
    <submittedName>
        <fullName evidence="1">AAA family ATPase</fullName>
    </submittedName>
</protein>
<dbReference type="EMBL" id="VTOX01000005">
    <property type="protein sequence ID" value="NKE67140.1"/>
    <property type="molecule type" value="Genomic_DNA"/>
</dbReference>
<dbReference type="AlphaFoldDB" id="A0A7X6DHC0"/>
<dbReference type="PANTHER" id="PTHR37807:SF3">
    <property type="entry name" value="OS07G0160300 PROTEIN"/>
    <property type="match status" value="1"/>
</dbReference>
<organism evidence="1 2">
    <name type="scientific">Ramlibacter lithotrophicus</name>
    <dbReference type="NCBI Taxonomy" id="2606681"/>
    <lineage>
        <taxon>Bacteria</taxon>
        <taxon>Pseudomonadati</taxon>
        <taxon>Pseudomonadota</taxon>
        <taxon>Betaproteobacteria</taxon>
        <taxon>Burkholderiales</taxon>
        <taxon>Comamonadaceae</taxon>
        <taxon>Ramlibacter</taxon>
    </lineage>
</organism>
<gene>
    <name evidence="1" type="ORF">RAMLITH_15050</name>
</gene>